<accession>A0ABV6Z9P4</accession>
<gene>
    <name evidence="2" type="ORF">ABXS05_02550</name>
    <name evidence="3" type="ORF">ACETRX_04530</name>
</gene>
<evidence type="ECO:0000313" key="3">
    <source>
        <dbReference type="EMBL" id="MFC2248870.1"/>
    </source>
</evidence>
<name>A0ABV6Z9P4_9HYPH</name>
<dbReference type="PROSITE" id="PS51257">
    <property type="entry name" value="PROKAR_LIPOPROTEIN"/>
    <property type="match status" value="1"/>
</dbReference>
<dbReference type="PANTHER" id="PTHR45011:SF1">
    <property type="entry name" value="DAP3-BINDING CELL DEATH ENHANCER 1"/>
    <property type="match status" value="1"/>
</dbReference>
<evidence type="ECO:0000313" key="4">
    <source>
        <dbReference type="Proteomes" id="UP001555786"/>
    </source>
</evidence>
<comment type="caution">
    <text evidence="3">The sequence shown here is derived from an EMBL/GenBank/DDBJ whole genome shotgun (WGS) entry which is preliminary data.</text>
</comment>
<proteinExistence type="predicted"/>
<keyword evidence="1" id="KW-0732">Signal</keyword>
<sequence>MRCLLRASGLGLLLSLGCVTAQAFDGTKTPADDPSPMQAFRNGTKAYKAGDLAGASQALEFAASKGHALAQWKLARMYSEGDGVPRDDKKAFDYYQAIVDAHGEDSPDTAQARFVSSAIVALGSYYVSGIPNEVKPNPRHATELFQYAATYFGDSDAQYNLGRIYLDGNAVQKRDAITAGRWLRLAADKGHRQAQAVLGHLLLSGNDMPRQGARGLMYLTLARDGANGERDQWIIDLYDDAFAKATPDEREMCLTYLAQFLKDHS</sequence>
<evidence type="ECO:0000313" key="5">
    <source>
        <dbReference type="Proteomes" id="UP001595190"/>
    </source>
</evidence>
<evidence type="ECO:0000256" key="1">
    <source>
        <dbReference type="SAM" id="SignalP"/>
    </source>
</evidence>
<dbReference type="InterPro" id="IPR052748">
    <property type="entry name" value="ISR_Activator"/>
</dbReference>
<keyword evidence="4" id="KW-1185">Reference proteome</keyword>
<dbReference type="EMBL" id="JBFNQD010000001">
    <property type="protein sequence ID" value="MEW9304402.1"/>
    <property type="molecule type" value="Genomic_DNA"/>
</dbReference>
<feature type="chain" id="PRO_5045033107" evidence="1">
    <location>
        <begin position="24"/>
        <end position="265"/>
    </location>
</feature>
<reference evidence="3 5" key="2">
    <citation type="submission" date="2024-09" db="EMBL/GenBank/DDBJ databases">
        <title>Description of Labrys sedimenti sp. nov., isolated from a diclofenac-degrading enrichment culture, and genome-based reclassification of Labrys portucalensis as a later heterotypic synonym of Labrys neptuniae.</title>
        <authorList>
            <person name="Tancsics A."/>
            <person name="Csepanyi A."/>
        </authorList>
    </citation>
    <scope>NUCLEOTIDE SEQUENCE [LARGE SCALE GENOMIC DNA]</scope>
    <source>
        <strain evidence="3 5">LMG 23412</strain>
    </source>
</reference>
<evidence type="ECO:0000313" key="2">
    <source>
        <dbReference type="EMBL" id="MEW9304402.1"/>
    </source>
</evidence>
<dbReference type="InterPro" id="IPR011990">
    <property type="entry name" value="TPR-like_helical_dom_sf"/>
</dbReference>
<protein>
    <submittedName>
        <fullName evidence="3">Tetratricopeptide repeat protein</fullName>
    </submittedName>
</protein>
<dbReference type="EMBL" id="JBHGPK010000001">
    <property type="protein sequence ID" value="MFC2248870.1"/>
    <property type="molecule type" value="Genomic_DNA"/>
</dbReference>
<dbReference type="Proteomes" id="UP001555786">
    <property type="component" value="Unassembled WGS sequence"/>
</dbReference>
<feature type="signal peptide" evidence="1">
    <location>
        <begin position="1"/>
        <end position="23"/>
    </location>
</feature>
<reference evidence="2 4" key="1">
    <citation type="submission" date="2024-07" db="EMBL/GenBank/DDBJ databases">
        <title>Description of Labrys sedimenti sp. nov., isolated from a diclofenac-degrading enrichment culture.</title>
        <authorList>
            <person name="Tancsics A."/>
            <person name="Csepanyi A."/>
        </authorList>
    </citation>
    <scope>NUCLEOTIDE SEQUENCE [LARGE SCALE GENOMIC DNA]</scope>
    <source>
        <strain evidence="2 4">LMG 23578</strain>
    </source>
</reference>
<dbReference type="Gene3D" id="1.25.40.10">
    <property type="entry name" value="Tetratricopeptide repeat domain"/>
    <property type="match status" value="1"/>
</dbReference>
<dbReference type="RefSeq" id="WP_311934785.1">
    <property type="nucleotide sequence ID" value="NZ_JAVSCS010000012.1"/>
</dbReference>
<dbReference type="Pfam" id="PF08238">
    <property type="entry name" value="Sel1"/>
    <property type="match status" value="4"/>
</dbReference>
<organism evidence="3 5">
    <name type="scientific">Labrys neptuniae</name>
    <dbReference type="NCBI Taxonomy" id="376174"/>
    <lineage>
        <taxon>Bacteria</taxon>
        <taxon>Pseudomonadati</taxon>
        <taxon>Pseudomonadota</taxon>
        <taxon>Alphaproteobacteria</taxon>
        <taxon>Hyphomicrobiales</taxon>
        <taxon>Xanthobacteraceae</taxon>
        <taxon>Labrys</taxon>
    </lineage>
</organism>
<dbReference type="PANTHER" id="PTHR45011">
    <property type="entry name" value="DAP3-BINDING CELL DEATH ENHANCER 1"/>
    <property type="match status" value="1"/>
</dbReference>
<dbReference type="Proteomes" id="UP001595190">
    <property type="component" value="Unassembled WGS sequence"/>
</dbReference>
<dbReference type="SUPFAM" id="SSF81901">
    <property type="entry name" value="HCP-like"/>
    <property type="match status" value="1"/>
</dbReference>
<dbReference type="InterPro" id="IPR006597">
    <property type="entry name" value="Sel1-like"/>
</dbReference>
<dbReference type="SMART" id="SM00671">
    <property type="entry name" value="SEL1"/>
    <property type="match status" value="4"/>
</dbReference>